<dbReference type="InterPro" id="IPR023095">
    <property type="entry name" value="Ade_MeTrfase_dom_2"/>
</dbReference>
<dbReference type="EMBL" id="MN738820">
    <property type="protein sequence ID" value="QHT37750.1"/>
    <property type="molecule type" value="Genomic_DNA"/>
</dbReference>
<evidence type="ECO:0000256" key="2">
    <source>
        <dbReference type="ARBA" id="ARBA00011900"/>
    </source>
</evidence>
<evidence type="ECO:0000256" key="4">
    <source>
        <dbReference type="ARBA" id="ARBA00022679"/>
    </source>
</evidence>
<dbReference type="EC" id="2.1.1.72" evidence="2"/>
<dbReference type="SUPFAM" id="SSF53335">
    <property type="entry name" value="S-adenosyl-L-methionine-dependent methyltransferases"/>
    <property type="match status" value="1"/>
</dbReference>
<reference evidence="7" key="1">
    <citation type="journal article" date="2020" name="Nature">
        <title>Giant virus diversity and host interactions through global metagenomics.</title>
        <authorList>
            <person name="Schulz F."/>
            <person name="Roux S."/>
            <person name="Paez-Espino D."/>
            <person name="Jungbluth S."/>
            <person name="Walsh D.A."/>
            <person name="Denef V.J."/>
            <person name="McMahon K.D."/>
            <person name="Konstantinidis K.T."/>
            <person name="Eloe-Fadrosh E.A."/>
            <person name="Kyrpides N.C."/>
            <person name="Woyke T."/>
        </authorList>
    </citation>
    <scope>NUCLEOTIDE SEQUENCE</scope>
    <source>
        <strain evidence="7">GVMAG-S-ERX556049-19</strain>
    </source>
</reference>
<dbReference type="GO" id="GO:0009307">
    <property type="term" value="P:DNA restriction-modification system"/>
    <property type="evidence" value="ECO:0007669"/>
    <property type="project" value="InterPro"/>
</dbReference>
<evidence type="ECO:0000313" key="7">
    <source>
        <dbReference type="EMBL" id="QHT37750.1"/>
    </source>
</evidence>
<dbReference type="AlphaFoldDB" id="A0A6C0FCY6"/>
<dbReference type="GO" id="GO:0009007">
    <property type="term" value="F:site-specific DNA-methyltransferase (adenine-specific) activity"/>
    <property type="evidence" value="ECO:0007669"/>
    <property type="project" value="UniProtKB-EC"/>
</dbReference>
<comment type="catalytic activity">
    <reaction evidence="6">
        <text>a 2'-deoxyadenosine in DNA + S-adenosyl-L-methionine = an N(6)-methyl-2'-deoxyadenosine in DNA + S-adenosyl-L-homocysteine + H(+)</text>
        <dbReference type="Rhea" id="RHEA:15197"/>
        <dbReference type="Rhea" id="RHEA-COMP:12418"/>
        <dbReference type="Rhea" id="RHEA-COMP:12419"/>
        <dbReference type="ChEBI" id="CHEBI:15378"/>
        <dbReference type="ChEBI" id="CHEBI:57856"/>
        <dbReference type="ChEBI" id="CHEBI:59789"/>
        <dbReference type="ChEBI" id="CHEBI:90615"/>
        <dbReference type="ChEBI" id="CHEBI:90616"/>
        <dbReference type="EC" id="2.1.1.72"/>
    </reaction>
</comment>
<keyword evidence="5" id="KW-0949">S-adenosyl-L-methionine</keyword>
<dbReference type="InterPro" id="IPR012327">
    <property type="entry name" value="MeTrfase_D12"/>
</dbReference>
<dbReference type="Gene3D" id="1.10.1020.10">
    <property type="entry name" value="Adenine-specific Methyltransferase, Domain 2"/>
    <property type="match status" value="1"/>
</dbReference>
<dbReference type="InterPro" id="IPR029063">
    <property type="entry name" value="SAM-dependent_MTases_sf"/>
</dbReference>
<keyword evidence="4" id="KW-0808">Transferase</keyword>
<sequence>MSNDEYLRNQIITYMGNKRKLLSQIEVVIDEIQGELGKNALTIGDGFSGSGIVSRLLKTKAEHLYVNDIAGYSKTLNECYLSNPSNQCLQKINEYINQANKLLLQEKKINQPWISKHWAPSKENIQKGERAYFTHENGKNIDILRDYIDTLPKKYQPFLLAPLLVQSSIHNNTNGQFSAFYKNGEIGAYGGKNKVDTKRITAPIKLMEPIFHKNNTKIHISQMDTNDWIKTISSKQKLDVVYYDPPYNKHPYSIYYFLLDIINDWDKTIDIPDSNRGQPLNWFTSNYNSKKHARTALEDLIKHTNASYIVLSYNDGGIIPIPELDELLKNFASNVEKIPITHKTYNRLKGISNYKREKEYKPVKEFLYVIKKKHE</sequence>
<name>A0A6C0FCY6_9ZZZZ</name>
<evidence type="ECO:0000256" key="1">
    <source>
        <dbReference type="ARBA" id="ARBA00006594"/>
    </source>
</evidence>
<protein>
    <recommendedName>
        <fullName evidence="2">site-specific DNA-methyltransferase (adenine-specific)</fullName>
        <ecNumber evidence="2">2.1.1.72</ecNumber>
    </recommendedName>
</protein>
<accession>A0A6C0FCY6</accession>
<evidence type="ECO:0000256" key="6">
    <source>
        <dbReference type="ARBA" id="ARBA00047942"/>
    </source>
</evidence>
<evidence type="ECO:0000256" key="3">
    <source>
        <dbReference type="ARBA" id="ARBA00022603"/>
    </source>
</evidence>
<dbReference type="Pfam" id="PF02086">
    <property type="entry name" value="MethyltransfD12"/>
    <property type="match status" value="1"/>
</dbReference>
<dbReference type="GO" id="GO:0032259">
    <property type="term" value="P:methylation"/>
    <property type="evidence" value="ECO:0007669"/>
    <property type="project" value="UniProtKB-KW"/>
</dbReference>
<proteinExistence type="inferred from homology"/>
<dbReference type="Gene3D" id="3.40.50.150">
    <property type="entry name" value="Vaccinia Virus protein VP39"/>
    <property type="match status" value="1"/>
</dbReference>
<organism evidence="7">
    <name type="scientific">viral metagenome</name>
    <dbReference type="NCBI Taxonomy" id="1070528"/>
    <lineage>
        <taxon>unclassified sequences</taxon>
        <taxon>metagenomes</taxon>
        <taxon>organismal metagenomes</taxon>
    </lineage>
</organism>
<evidence type="ECO:0000256" key="5">
    <source>
        <dbReference type="ARBA" id="ARBA00022691"/>
    </source>
</evidence>
<comment type="similarity">
    <text evidence="1">Belongs to the N(4)/N(6)-methyltransferase family.</text>
</comment>
<keyword evidence="3" id="KW-0489">Methyltransferase</keyword>